<dbReference type="Proteomes" id="UP000319160">
    <property type="component" value="Unassembled WGS sequence"/>
</dbReference>
<sequence length="389" mass="41290">MYSIGALTSLPREAVAILCLILRQENIAHSTAIMNDADLYISLGECFYGEGQISDPRFIPCGNAAAAGTQACCFQGDFCLSSNVCYDNDTSVTYITGCTDATYSSSKCPHKAGYPDQQWVALARCDGDDIDLFSGCGHHKDEIVIKHEDCTCDPSSALISNPASGQPTLNQIGLLPTTAGGTISFNPTALPTATASSSSSKNRGLSTGAKAGIGVGVGLGVPVIAATIFVFWYLRRKKKRSQQQPPPQPPPSELPPDAGHDPTGAMQQRSPPPTYSPDSQKAQYGWLQHKPELHGESAHKVELSVDTGHGGANGMNSIQNTPFEKYPPSDYAGDGSQRGSETPSLPFISPQSTGGTEIPQPGSGGGHQRTGSWNMDPISEHRFDNRQYL</sequence>
<dbReference type="EMBL" id="VFLP01000007">
    <property type="protein sequence ID" value="TRX97197.1"/>
    <property type="molecule type" value="Genomic_DNA"/>
</dbReference>
<keyword evidence="3 6" id="KW-1133">Transmembrane helix</keyword>
<evidence type="ECO:0000313" key="7">
    <source>
        <dbReference type="EMBL" id="TRX97197.1"/>
    </source>
</evidence>
<accession>A0A553IAI2</accession>
<comment type="caution">
    <text evidence="7">The sequence shown here is derived from an EMBL/GenBank/DDBJ whole genome shotgun (WGS) entry which is preliminary data.</text>
</comment>
<keyword evidence="2 6" id="KW-0812">Transmembrane</keyword>
<keyword evidence="8" id="KW-1185">Reference proteome</keyword>
<dbReference type="InterPro" id="IPR051694">
    <property type="entry name" value="Immunoregulatory_rcpt-like"/>
</dbReference>
<protein>
    <recommendedName>
        <fullName evidence="9">Mid2 domain-containing protein</fullName>
    </recommendedName>
</protein>
<dbReference type="AlphaFoldDB" id="A0A553IAI2"/>
<comment type="subcellular location">
    <subcellularLocation>
        <location evidence="1">Membrane</location>
        <topology evidence="1">Single-pass membrane protein</topology>
    </subcellularLocation>
</comment>
<dbReference type="GO" id="GO:0016020">
    <property type="term" value="C:membrane"/>
    <property type="evidence" value="ECO:0007669"/>
    <property type="project" value="UniProtKB-SubCell"/>
</dbReference>
<evidence type="ECO:0000256" key="3">
    <source>
        <dbReference type="ARBA" id="ARBA00022989"/>
    </source>
</evidence>
<feature type="region of interest" description="Disordered" evidence="5">
    <location>
        <begin position="305"/>
        <end position="389"/>
    </location>
</feature>
<evidence type="ECO:0000256" key="2">
    <source>
        <dbReference type="ARBA" id="ARBA00022692"/>
    </source>
</evidence>
<evidence type="ECO:0008006" key="9">
    <source>
        <dbReference type="Google" id="ProtNLM"/>
    </source>
</evidence>
<gene>
    <name evidence="7" type="ORF">FHL15_001991</name>
</gene>
<dbReference type="PANTHER" id="PTHR15549">
    <property type="entry name" value="PAIRED IMMUNOGLOBULIN-LIKE TYPE 2 RECEPTOR"/>
    <property type="match status" value="1"/>
</dbReference>
<reference evidence="8" key="1">
    <citation type="submission" date="2019-06" db="EMBL/GenBank/DDBJ databases">
        <title>Draft genome sequence of the griseofulvin-producing fungus Xylaria cubensis strain G536.</title>
        <authorList>
            <person name="Mead M.E."/>
            <person name="Raja H.A."/>
            <person name="Steenwyk J.L."/>
            <person name="Knowles S.L."/>
            <person name="Oberlies N.H."/>
            <person name="Rokas A."/>
        </authorList>
    </citation>
    <scope>NUCLEOTIDE SEQUENCE [LARGE SCALE GENOMIC DNA]</scope>
    <source>
        <strain evidence="8">G536</strain>
    </source>
</reference>
<evidence type="ECO:0000256" key="4">
    <source>
        <dbReference type="ARBA" id="ARBA00023136"/>
    </source>
</evidence>
<feature type="compositionally biased region" description="Basic and acidic residues" evidence="5">
    <location>
        <begin position="378"/>
        <end position="389"/>
    </location>
</feature>
<feature type="transmembrane region" description="Helical" evidence="6">
    <location>
        <begin position="211"/>
        <end position="234"/>
    </location>
</feature>
<keyword evidence="4 6" id="KW-0472">Membrane</keyword>
<evidence type="ECO:0000256" key="5">
    <source>
        <dbReference type="SAM" id="MobiDB-lite"/>
    </source>
</evidence>
<feature type="region of interest" description="Disordered" evidence="5">
    <location>
        <begin position="239"/>
        <end position="281"/>
    </location>
</feature>
<organism evidence="7 8">
    <name type="scientific">Xylaria flabelliformis</name>
    <dbReference type="NCBI Taxonomy" id="2512241"/>
    <lineage>
        <taxon>Eukaryota</taxon>
        <taxon>Fungi</taxon>
        <taxon>Dikarya</taxon>
        <taxon>Ascomycota</taxon>
        <taxon>Pezizomycotina</taxon>
        <taxon>Sordariomycetes</taxon>
        <taxon>Xylariomycetidae</taxon>
        <taxon>Xylariales</taxon>
        <taxon>Xylariaceae</taxon>
        <taxon>Xylaria</taxon>
    </lineage>
</organism>
<dbReference type="GO" id="GO:0071944">
    <property type="term" value="C:cell periphery"/>
    <property type="evidence" value="ECO:0007669"/>
    <property type="project" value="UniProtKB-ARBA"/>
</dbReference>
<name>A0A553IAI2_9PEZI</name>
<feature type="compositionally biased region" description="Polar residues" evidence="5">
    <location>
        <begin position="337"/>
        <end position="355"/>
    </location>
</feature>
<evidence type="ECO:0000256" key="6">
    <source>
        <dbReference type="SAM" id="Phobius"/>
    </source>
</evidence>
<proteinExistence type="predicted"/>
<dbReference type="PANTHER" id="PTHR15549:SF26">
    <property type="entry name" value="AXIAL BUDDING PATTERN PROTEIN 2-RELATED"/>
    <property type="match status" value="1"/>
</dbReference>
<evidence type="ECO:0000313" key="8">
    <source>
        <dbReference type="Proteomes" id="UP000319160"/>
    </source>
</evidence>
<feature type="compositionally biased region" description="Pro residues" evidence="5">
    <location>
        <begin position="244"/>
        <end position="254"/>
    </location>
</feature>
<evidence type="ECO:0000256" key="1">
    <source>
        <dbReference type="ARBA" id="ARBA00004167"/>
    </source>
</evidence>
<dbReference type="OrthoDB" id="4148662at2759"/>